<gene>
    <name evidence="1" type="ORF">L3X38_006197</name>
</gene>
<dbReference type="AlphaFoldDB" id="A0AAD4ZSC1"/>
<dbReference type="EMBL" id="JAJFAZ020000001">
    <property type="protein sequence ID" value="KAI5353304.1"/>
    <property type="molecule type" value="Genomic_DNA"/>
</dbReference>
<protein>
    <submittedName>
        <fullName evidence="1">Uncharacterized protein</fullName>
    </submittedName>
</protein>
<evidence type="ECO:0000313" key="1">
    <source>
        <dbReference type="EMBL" id="KAI5353304.1"/>
    </source>
</evidence>
<reference evidence="1 2" key="1">
    <citation type="journal article" date="2022" name="G3 (Bethesda)">
        <title>Whole-genome sequence and methylome profiling of the almond [Prunus dulcis (Mill.) D.A. Webb] cultivar 'Nonpareil'.</title>
        <authorList>
            <person name="D'Amico-Willman K.M."/>
            <person name="Ouma W.Z."/>
            <person name="Meulia T."/>
            <person name="Sideli G.M."/>
            <person name="Gradziel T.M."/>
            <person name="Fresnedo-Ramirez J."/>
        </authorList>
    </citation>
    <scope>NUCLEOTIDE SEQUENCE [LARGE SCALE GENOMIC DNA]</scope>
    <source>
        <strain evidence="1">Clone GOH B32 T37-40</strain>
    </source>
</reference>
<name>A0AAD4ZSC1_PRUDU</name>
<keyword evidence="2" id="KW-1185">Reference proteome</keyword>
<comment type="caution">
    <text evidence="1">The sequence shown here is derived from an EMBL/GenBank/DDBJ whole genome shotgun (WGS) entry which is preliminary data.</text>
</comment>
<proteinExistence type="predicted"/>
<dbReference type="Proteomes" id="UP001054821">
    <property type="component" value="Chromosome 1"/>
</dbReference>
<accession>A0AAD4ZSC1</accession>
<evidence type="ECO:0000313" key="2">
    <source>
        <dbReference type="Proteomes" id="UP001054821"/>
    </source>
</evidence>
<organism evidence="1 2">
    <name type="scientific">Prunus dulcis</name>
    <name type="common">Almond</name>
    <name type="synonym">Amygdalus dulcis</name>
    <dbReference type="NCBI Taxonomy" id="3755"/>
    <lineage>
        <taxon>Eukaryota</taxon>
        <taxon>Viridiplantae</taxon>
        <taxon>Streptophyta</taxon>
        <taxon>Embryophyta</taxon>
        <taxon>Tracheophyta</taxon>
        <taxon>Spermatophyta</taxon>
        <taxon>Magnoliopsida</taxon>
        <taxon>eudicotyledons</taxon>
        <taxon>Gunneridae</taxon>
        <taxon>Pentapetalae</taxon>
        <taxon>rosids</taxon>
        <taxon>fabids</taxon>
        <taxon>Rosales</taxon>
        <taxon>Rosaceae</taxon>
        <taxon>Amygdaloideae</taxon>
        <taxon>Amygdaleae</taxon>
        <taxon>Prunus</taxon>
    </lineage>
</organism>
<sequence>MPGMLLVLNFDVGLVGVPFEVNTSLHKISKRGCFEFVPHNRHGASIICPRSFQDLSIRGLTAMLGDESIADDDLHLTDLSVGHSVP</sequence>